<feature type="transmembrane region" description="Helical" evidence="2">
    <location>
        <begin position="50"/>
        <end position="68"/>
    </location>
</feature>
<keyword evidence="2" id="KW-1133">Transmembrane helix</keyword>
<comment type="caution">
    <text evidence="3">The sequence shown here is derived from an EMBL/GenBank/DDBJ whole genome shotgun (WGS) entry which is preliminary data.</text>
</comment>
<dbReference type="AlphaFoldDB" id="A0A560FBX6"/>
<feature type="transmembrane region" description="Helical" evidence="2">
    <location>
        <begin position="325"/>
        <end position="347"/>
    </location>
</feature>
<evidence type="ECO:0000256" key="2">
    <source>
        <dbReference type="SAM" id="Phobius"/>
    </source>
</evidence>
<dbReference type="EMBL" id="VITN01000008">
    <property type="protein sequence ID" value="TWB19121.1"/>
    <property type="molecule type" value="Genomic_DNA"/>
</dbReference>
<feature type="compositionally biased region" description="Basic residues" evidence="1">
    <location>
        <begin position="401"/>
        <end position="411"/>
    </location>
</feature>
<gene>
    <name evidence="3" type="ORF">FBZ89_108178</name>
</gene>
<feature type="compositionally biased region" description="Low complexity" evidence="1">
    <location>
        <begin position="383"/>
        <end position="394"/>
    </location>
</feature>
<accession>A0A560FBX6</accession>
<evidence type="ECO:0000256" key="1">
    <source>
        <dbReference type="SAM" id="MobiDB-lite"/>
    </source>
</evidence>
<proteinExistence type="predicted"/>
<dbReference type="Proteomes" id="UP000319859">
    <property type="component" value="Unassembled WGS sequence"/>
</dbReference>
<feature type="region of interest" description="Disordered" evidence="1">
    <location>
        <begin position="383"/>
        <end position="415"/>
    </location>
</feature>
<evidence type="ECO:0000313" key="4">
    <source>
        <dbReference type="Proteomes" id="UP000319859"/>
    </source>
</evidence>
<evidence type="ECO:0000313" key="3">
    <source>
        <dbReference type="EMBL" id="TWB19121.1"/>
    </source>
</evidence>
<reference evidence="3 4" key="1">
    <citation type="submission" date="2019-06" db="EMBL/GenBank/DDBJ databases">
        <title>Genomic Encyclopedia of Type Strains, Phase IV (KMG-V): Genome sequencing to study the core and pangenomes of soil and plant-associated prokaryotes.</title>
        <authorList>
            <person name="Whitman W."/>
        </authorList>
    </citation>
    <scope>NUCLEOTIDE SEQUENCE [LARGE SCALE GENOMIC DNA]</scope>
    <source>
        <strain evidence="3 4">BR 11880</strain>
    </source>
</reference>
<sequence>MSGDDSDKGAAAARTVDTAITGAPVTVAPVSSPPPAGPVARCLYRVRASLGRWMTIAWTLALMWLGAFRHRAGAALFGRARAWGQRLSLFLTLTGPQAAAGTLRHWRDRALDNAARHMKDPRGTGVRAHLRRAWIAVAVRTGYALDHQANRLTWRLAHTLRMLERQAAAPARLGPPPRRGPGALSRLAARLAAGGWGVLEKLAKGLDGAGRLVSRVSAAGRARAGGSGRAILRLGRTWGAAGLALLRRFHARLRPVIASARHWLARRPRRVGLMARDASRIAVRTALVRARAYPWRRLGARLLVPAQCAAGILFGLSLLRRGDTVHMLAGGLLATAFVLMAVIYTWMQAQQPKAETLGTAMAEEAAAPAPVADLPTDNAVDPPPLAALGAVAPPEMAPPAKPRRKRARRKVAAVPSPAPALVGDLATGA</sequence>
<protein>
    <submittedName>
        <fullName evidence="3">Uncharacterized protein</fullName>
    </submittedName>
</protein>
<organism evidence="3 4">
    <name type="scientific">Nitrospirillum amazonense</name>
    <dbReference type="NCBI Taxonomy" id="28077"/>
    <lineage>
        <taxon>Bacteria</taxon>
        <taxon>Pseudomonadati</taxon>
        <taxon>Pseudomonadota</taxon>
        <taxon>Alphaproteobacteria</taxon>
        <taxon>Rhodospirillales</taxon>
        <taxon>Azospirillaceae</taxon>
        <taxon>Nitrospirillum</taxon>
    </lineage>
</organism>
<name>A0A560FBX6_9PROT</name>
<dbReference type="OrthoDB" id="7366793at2"/>
<keyword evidence="2" id="KW-0472">Membrane</keyword>
<dbReference type="RefSeq" id="WP_145750774.1">
    <property type="nucleotide sequence ID" value="NZ_VITN01000008.1"/>
</dbReference>
<keyword evidence="2" id="KW-0812">Transmembrane</keyword>